<evidence type="ECO:0008006" key="4">
    <source>
        <dbReference type="Google" id="ProtNLM"/>
    </source>
</evidence>
<dbReference type="SUPFAM" id="SSF52313">
    <property type="entry name" value="Ribosomal protein S2"/>
    <property type="match status" value="1"/>
</dbReference>
<dbReference type="AlphaFoldDB" id="X0YYV0"/>
<accession>X0YYV0</accession>
<organism evidence="3">
    <name type="scientific">marine sediment metagenome</name>
    <dbReference type="NCBI Taxonomy" id="412755"/>
    <lineage>
        <taxon>unclassified sequences</taxon>
        <taxon>metagenomes</taxon>
        <taxon>ecological metagenomes</taxon>
    </lineage>
</organism>
<reference evidence="3" key="1">
    <citation type="journal article" date="2014" name="Front. Microbiol.">
        <title>High frequency of phylogenetically diverse reductive dehalogenase-homologous genes in deep subseafloor sedimentary metagenomes.</title>
        <authorList>
            <person name="Kawai M."/>
            <person name="Futagami T."/>
            <person name="Toyoda A."/>
            <person name="Takaki Y."/>
            <person name="Nishi S."/>
            <person name="Hori S."/>
            <person name="Arai W."/>
            <person name="Tsubouchi T."/>
            <person name="Morono Y."/>
            <person name="Uchiyama I."/>
            <person name="Ito T."/>
            <person name="Fujiyama A."/>
            <person name="Inagaki F."/>
            <person name="Takami H."/>
        </authorList>
    </citation>
    <scope>NUCLEOTIDE SEQUENCE</scope>
    <source>
        <strain evidence="3">Expedition CK06-06</strain>
    </source>
</reference>
<dbReference type="Gene3D" id="3.40.50.10490">
    <property type="entry name" value="Glucose-6-phosphate isomerase like protein, domain 1"/>
    <property type="match status" value="1"/>
</dbReference>
<evidence type="ECO:0000313" key="3">
    <source>
        <dbReference type="EMBL" id="GAG51652.1"/>
    </source>
</evidence>
<dbReference type="GO" id="GO:0005840">
    <property type="term" value="C:ribosome"/>
    <property type="evidence" value="ECO:0007669"/>
    <property type="project" value="InterPro"/>
</dbReference>
<comment type="caution">
    <text evidence="3">The sequence shown here is derived from an EMBL/GenBank/DDBJ whole genome shotgun (WGS) entry which is preliminary data.</text>
</comment>
<evidence type="ECO:0000256" key="1">
    <source>
        <dbReference type="ARBA" id="ARBA00006242"/>
    </source>
</evidence>
<gene>
    <name evidence="3" type="ORF">S01H1_82726</name>
</gene>
<dbReference type="InterPro" id="IPR001865">
    <property type="entry name" value="Ribosomal_uS2"/>
</dbReference>
<evidence type="ECO:0000256" key="2">
    <source>
        <dbReference type="SAM" id="MobiDB-lite"/>
    </source>
</evidence>
<feature type="non-terminal residue" evidence="3">
    <location>
        <position position="1"/>
    </location>
</feature>
<feature type="compositionally biased region" description="Low complexity" evidence="2">
    <location>
        <begin position="79"/>
        <end position="91"/>
    </location>
</feature>
<comment type="similarity">
    <text evidence="1">Belongs to the universal ribosomal protein uS2 family.</text>
</comment>
<dbReference type="GO" id="GO:0003735">
    <property type="term" value="F:structural constituent of ribosome"/>
    <property type="evidence" value="ECO:0007669"/>
    <property type="project" value="InterPro"/>
</dbReference>
<dbReference type="InterPro" id="IPR023591">
    <property type="entry name" value="Ribosomal_uS2_flav_dom_sf"/>
</dbReference>
<dbReference type="GO" id="GO:0006412">
    <property type="term" value="P:translation"/>
    <property type="evidence" value="ECO:0007669"/>
    <property type="project" value="InterPro"/>
</dbReference>
<name>X0YYV0_9ZZZZ</name>
<protein>
    <recommendedName>
        <fullName evidence="4">30S ribosomal protein S2</fullName>
    </recommendedName>
</protein>
<proteinExistence type="inferred from homology"/>
<dbReference type="Pfam" id="PF00318">
    <property type="entry name" value="Ribosomal_S2"/>
    <property type="match status" value="1"/>
</dbReference>
<dbReference type="EMBL" id="BARS01056114">
    <property type="protein sequence ID" value="GAG51652.1"/>
    <property type="molecule type" value="Genomic_DNA"/>
</dbReference>
<sequence length="149" mass="15789">PEVIDYPIPSNDDAIRAIKLITARVADAVLEGLTTREYAQKAAEEAEVEVDAYKETGYVASPDEPMPEYGKVAEEQEGPAEAAPAAEAPAPAEQPPVEQPSEPALPEQPPETEATAEPTPQEQPGEEQPAAQPTKEGETPATDEPVPPQ</sequence>
<feature type="compositionally biased region" description="Low complexity" evidence="2">
    <location>
        <begin position="99"/>
        <end position="134"/>
    </location>
</feature>
<feature type="region of interest" description="Disordered" evidence="2">
    <location>
        <begin position="54"/>
        <end position="149"/>
    </location>
</feature>